<dbReference type="STRING" id="670580.A0A1X6MQH3"/>
<feature type="domain" description="EMC1 first beta-propeller" evidence="14">
    <location>
        <begin position="18"/>
        <end position="439"/>
    </location>
</feature>
<dbReference type="InterPro" id="IPR026895">
    <property type="entry name" value="EMC1"/>
</dbReference>
<keyword evidence="9 11" id="KW-0472">Membrane</keyword>
<feature type="chain" id="PRO_5013344388" description="ER membrane protein complex subunit 1" evidence="12">
    <location>
        <begin position="19"/>
        <end position="1013"/>
    </location>
</feature>
<keyword evidence="8 11" id="KW-1133">Transmembrane helix</keyword>
<evidence type="ECO:0000256" key="3">
    <source>
        <dbReference type="ARBA" id="ARBA00011276"/>
    </source>
</evidence>
<dbReference type="RefSeq" id="XP_024335425.1">
    <property type="nucleotide sequence ID" value="XM_024489114.1"/>
</dbReference>
<comment type="similarity">
    <text evidence="2">Belongs to the EMC1 family.</text>
</comment>
<evidence type="ECO:0000313" key="16">
    <source>
        <dbReference type="Proteomes" id="UP000194127"/>
    </source>
</evidence>
<evidence type="ECO:0000256" key="11">
    <source>
        <dbReference type="SAM" id="Phobius"/>
    </source>
</evidence>
<dbReference type="Pfam" id="PF07774">
    <property type="entry name" value="EMC1_C"/>
    <property type="match status" value="1"/>
</dbReference>
<keyword evidence="7" id="KW-0256">Endoplasmic reticulum</keyword>
<evidence type="ECO:0000256" key="1">
    <source>
        <dbReference type="ARBA" id="ARBA00004115"/>
    </source>
</evidence>
<keyword evidence="16" id="KW-1185">Reference proteome</keyword>
<dbReference type="AlphaFoldDB" id="A0A1X6MQH3"/>
<dbReference type="Pfam" id="PF25293">
    <property type="entry name" value="Beta-prop_EMC1_N"/>
    <property type="match status" value="1"/>
</dbReference>
<dbReference type="Gene3D" id="2.130.10.10">
    <property type="entry name" value="YVTN repeat-like/Quinoprotein amine dehydrogenase"/>
    <property type="match status" value="1"/>
</dbReference>
<dbReference type="GO" id="GO:0034975">
    <property type="term" value="P:protein folding in endoplasmic reticulum"/>
    <property type="evidence" value="ECO:0007669"/>
    <property type="project" value="TreeGrafter"/>
</dbReference>
<protein>
    <recommendedName>
        <fullName evidence="4">ER membrane protein complex subunit 1</fullName>
    </recommendedName>
</protein>
<feature type="transmembrane region" description="Helical" evidence="11">
    <location>
        <begin position="983"/>
        <end position="1001"/>
    </location>
</feature>
<evidence type="ECO:0000256" key="2">
    <source>
        <dbReference type="ARBA" id="ARBA00007904"/>
    </source>
</evidence>
<keyword evidence="5 11" id="KW-0812">Transmembrane</keyword>
<comment type="subcellular location">
    <subcellularLocation>
        <location evidence="1">Endoplasmic reticulum membrane</location>
        <topology evidence="1">Single-pass type I membrane protein</topology>
    </subcellularLocation>
</comment>
<organism evidence="15 16">
    <name type="scientific">Postia placenta MAD-698-R-SB12</name>
    <dbReference type="NCBI Taxonomy" id="670580"/>
    <lineage>
        <taxon>Eukaryota</taxon>
        <taxon>Fungi</taxon>
        <taxon>Dikarya</taxon>
        <taxon>Basidiomycota</taxon>
        <taxon>Agaricomycotina</taxon>
        <taxon>Agaricomycetes</taxon>
        <taxon>Polyporales</taxon>
        <taxon>Adustoporiaceae</taxon>
        <taxon>Rhodonia</taxon>
    </lineage>
</organism>
<evidence type="ECO:0000256" key="8">
    <source>
        <dbReference type="ARBA" id="ARBA00022989"/>
    </source>
</evidence>
<reference evidence="15 16" key="1">
    <citation type="submission" date="2017-04" db="EMBL/GenBank/DDBJ databases">
        <title>Genome Sequence of the Model Brown-Rot Fungus Postia placenta SB12.</title>
        <authorList>
            <consortium name="DOE Joint Genome Institute"/>
            <person name="Gaskell J."/>
            <person name="Kersten P."/>
            <person name="Larrondo L.F."/>
            <person name="Canessa P."/>
            <person name="Martinez D."/>
            <person name="Hibbett D."/>
            <person name="Schmoll M."/>
            <person name="Kubicek C.P."/>
            <person name="Martinez A.T."/>
            <person name="Yadav J."/>
            <person name="Master E."/>
            <person name="Magnuson J.K."/>
            <person name="James T."/>
            <person name="Yaver D."/>
            <person name="Berka R."/>
            <person name="Labutti K."/>
            <person name="Lipzen A."/>
            <person name="Aerts A."/>
            <person name="Barry K."/>
            <person name="Henrissat B."/>
            <person name="Blanchette R."/>
            <person name="Grigoriev I."/>
            <person name="Cullen D."/>
        </authorList>
    </citation>
    <scope>NUCLEOTIDE SEQUENCE [LARGE SCALE GENOMIC DNA]</scope>
    <source>
        <strain evidence="15 16">MAD-698-R-SB12</strain>
    </source>
</reference>
<evidence type="ECO:0000256" key="7">
    <source>
        <dbReference type="ARBA" id="ARBA00022824"/>
    </source>
</evidence>
<dbReference type="InterPro" id="IPR011047">
    <property type="entry name" value="Quinoprotein_ADH-like_sf"/>
</dbReference>
<evidence type="ECO:0000256" key="4">
    <source>
        <dbReference type="ARBA" id="ARBA00020824"/>
    </source>
</evidence>
<proteinExistence type="inferred from homology"/>
<feature type="signal peptide" evidence="12">
    <location>
        <begin position="1"/>
        <end position="18"/>
    </location>
</feature>
<gene>
    <name evidence="15" type="ORF">POSPLADRAFT_1184952</name>
</gene>
<evidence type="ECO:0000313" key="15">
    <source>
        <dbReference type="EMBL" id="OSX58631.1"/>
    </source>
</evidence>
<evidence type="ECO:0000256" key="9">
    <source>
        <dbReference type="ARBA" id="ARBA00023136"/>
    </source>
</evidence>
<dbReference type="EMBL" id="KZ110604">
    <property type="protein sequence ID" value="OSX58631.1"/>
    <property type="molecule type" value="Genomic_DNA"/>
</dbReference>
<dbReference type="PANTHER" id="PTHR21573">
    <property type="entry name" value="ER MEMBRANE PROTEIN COMPLEX SUBUNIT 1"/>
    <property type="match status" value="1"/>
</dbReference>
<evidence type="ECO:0000259" key="14">
    <source>
        <dbReference type="Pfam" id="PF25293"/>
    </source>
</evidence>
<keyword evidence="6 12" id="KW-0732">Signal</keyword>
<dbReference type="SUPFAM" id="SSF50998">
    <property type="entry name" value="Quinoprotein alcohol dehydrogenase-like"/>
    <property type="match status" value="1"/>
</dbReference>
<evidence type="ECO:0000256" key="12">
    <source>
        <dbReference type="SAM" id="SignalP"/>
    </source>
</evidence>
<evidence type="ECO:0000256" key="5">
    <source>
        <dbReference type="ARBA" id="ARBA00022692"/>
    </source>
</evidence>
<dbReference type="InterPro" id="IPR015943">
    <property type="entry name" value="WD40/YVTN_repeat-like_dom_sf"/>
</dbReference>
<comment type="subunit">
    <text evidence="3">Component of the ER membrane protein complex (EMC).</text>
</comment>
<accession>A0A1X6MQH3</accession>
<dbReference type="InterPro" id="IPR011678">
    <property type="entry name" value="EMC1_C"/>
</dbReference>
<feature type="domain" description="ER membrane protein complex subunit 1 C-terminal" evidence="13">
    <location>
        <begin position="794"/>
        <end position="1010"/>
    </location>
</feature>
<dbReference type="Proteomes" id="UP000194127">
    <property type="component" value="Unassembled WGS sequence"/>
</dbReference>
<dbReference type="PANTHER" id="PTHR21573:SF0">
    <property type="entry name" value="ER MEMBRANE PROTEIN COMPLEX SUBUNIT 1"/>
    <property type="match status" value="1"/>
</dbReference>
<keyword evidence="10" id="KW-0325">Glycoprotein</keyword>
<evidence type="ECO:0000256" key="10">
    <source>
        <dbReference type="ARBA" id="ARBA00023180"/>
    </source>
</evidence>
<dbReference type="OrthoDB" id="28092at2759"/>
<evidence type="ECO:0000256" key="6">
    <source>
        <dbReference type="ARBA" id="ARBA00022729"/>
    </source>
</evidence>
<evidence type="ECO:0000259" key="13">
    <source>
        <dbReference type="Pfam" id="PF07774"/>
    </source>
</evidence>
<sequence>MRLLSVLITICCLTQSWALHSSEAGIVDWHKPLVGVPLYSTLSTAPAFHRISEADGRTHSVVLTATASNVLAALDPVDGTIAWRHIFEANEHVIAYKQHGNVVATVSGSGGATLRLLDATTGHLLVERCFHKLEAGRLFEPETLGTALAFDNEENGDTYVLSNAHILRRTNAKTGEVVWGWSAPDQASLVAYSRLIATSSTVYVVGLAKSFTSYTLHVSAVSAKTGEFITSIDVPSSITNGLTDFFVLASNKHPQVKPRIMWLEGGAIKSFPLTPELKETPMMIKGAEYHKIVDVGLSEHGQFVAIKEDGAGRVIRLGEDGVKVIWEFAESATSKQYTESIYSGGLDKDGWPYIARVYWSHISKKASAHILAAHLADGKGLVTGFTLPFQTSDHGVITHVAVDIANPEEFKVLARLFLTTSTGAVQLWQQNELQWSREEGLAEIKVAELVELPEKQVVTAHAGEDEPVGERLVRQLSDARDFPQYALNFARRFVTGSYASVSSSVAPSANASEPLARDEFGFRKVIIAVTARSKIYGIDSANGEVLWSRVFGLGWAAEVGGHIIPVKIFVTRTVNDGGAPEVVLVTQRKASNSLVDTVIFHVNPLTGEDVRDPTSPRDGLLQGLDVIAGPLVETYMLQLGPSNVVVLLDEFVQVHLYPNTDEIRDAFVKALPSIYLPLRTGPPKHRQLTGHQISPKPEFTGKHVAQPTWTLSLPPSEDILAIIPRPREPIASLGKVLGNRTTLYKYLNPHLSAVVAGSSVSCSLYLIDSAKGTVLYHVVLPSTDGACDIKVVLAENWLVYQYYDGDMGGVDQAKGYRIVSVELYEGSGVDDKTRSSDLSSLSNKSTAITTFEETFVLPRAISTIVSTATTHGITMKDIIVASENHQIQSFPRRFLDPRRPKRKPTNEELEEWLIQYDPILPDDPKRVLSHTYQVVGTKHIVTSPALLESTSLVFAYGQDLFFTRVAPSNTFDVLSEDFNKAQLVLTIAGLALAIVIAKPIVRRKRLREKWYDQ</sequence>
<dbReference type="GeneID" id="36334063"/>
<name>A0A1X6MQH3_9APHY</name>
<dbReference type="InterPro" id="IPR058545">
    <property type="entry name" value="Beta-prop_EMC1_1st"/>
</dbReference>
<dbReference type="GO" id="GO:0072546">
    <property type="term" value="C:EMC complex"/>
    <property type="evidence" value="ECO:0007669"/>
    <property type="project" value="InterPro"/>
</dbReference>